<comment type="cofactor">
    <cofactor evidence="8">
        <name>S-adenosyl-L-methionine</name>
        <dbReference type="ChEBI" id="CHEBI:59789"/>
    </cofactor>
    <text evidence="8">Binds 1 S-adenosyl-L-methionine per subunit.</text>
</comment>
<protein>
    <recommendedName>
        <fullName evidence="8">7-carboxy-7-deazaguanine synthase</fullName>
        <shortName evidence="8">CDG synthase</shortName>
        <ecNumber evidence="8">4.3.99.3</ecNumber>
    </recommendedName>
    <alternativeName>
        <fullName evidence="8">Queuosine biosynthesis protein QueE</fullName>
    </alternativeName>
</protein>
<dbReference type="InterPro" id="IPR007197">
    <property type="entry name" value="rSAM"/>
</dbReference>
<dbReference type="RefSeq" id="WP_120316783.1">
    <property type="nucleotide sequence ID" value="NZ_BONH01000047.1"/>
</dbReference>
<dbReference type="PANTHER" id="PTHR42836">
    <property type="entry name" value="7-CARBOXY-7-DEAZAGUANINE SYNTHASE"/>
    <property type="match status" value="1"/>
</dbReference>
<dbReference type="SFLD" id="SFLDS00029">
    <property type="entry name" value="Radical_SAM"/>
    <property type="match status" value="1"/>
</dbReference>
<organism evidence="10 11">
    <name type="scientific">Catellatospora citrea</name>
    <dbReference type="NCBI Taxonomy" id="53366"/>
    <lineage>
        <taxon>Bacteria</taxon>
        <taxon>Bacillati</taxon>
        <taxon>Actinomycetota</taxon>
        <taxon>Actinomycetes</taxon>
        <taxon>Micromonosporales</taxon>
        <taxon>Micromonosporaceae</taxon>
        <taxon>Catellatospora</taxon>
    </lineage>
</organism>
<dbReference type="AlphaFoldDB" id="A0A8J3KRZ9"/>
<keyword evidence="7 8" id="KW-0456">Lyase</keyword>
<evidence type="ECO:0000256" key="3">
    <source>
        <dbReference type="ARBA" id="ARBA00022723"/>
    </source>
</evidence>
<dbReference type="InterPro" id="IPR058240">
    <property type="entry name" value="rSAM_sf"/>
</dbReference>
<reference evidence="10 11" key="1">
    <citation type="submission" date="2021-01" db="EMBL/GenBank/DDBJ databases">
        <title>Whole genome shotgun sequence of Catellatospora citrea NBRC 14495.</title>
        <authorList>
            <person name="Komaki H."/>
            <person name="Tamura T."/>
        </authorList>
    </citation>
    <scope>NUCLEOTIDE SEQUENCE [LARGE SCALE GENOMIC DNA]</scope>
    <source>
        <strain evidence="10 11">NBRC 14495</strain>
    </source>
</reference>
<dbReference type="EC" id="4.3.99.3" evidence="8"/>
<dbReference type="Pfam" id="PF04055">
    <property type="entry name" value="Radical_SAM"/>
    <property type="match status" value="1"/>
</dbReference>
<keyword evidence="4 8" id="KW-0460">Magnesium</keyword>
<evidence type="ECO:0000313" key="11">
    <source>
        <dbReference type="Proteomes" id="UP000659904"/>
    </source>
</evidence>
<dbReference type="EMBL" id="BONH01000047">
    <property type="protein sequence ID" value="GIG02091.1"/>
    <property type="molecule type" value="Genomic_DNA"/>
</dbReference>
<comment type="caution">
    <text evidence="8">Lacks conserved residue(s) required for the propagation of feature annotation.</text>
</comment>
<keyword evidence="3 8" id="KW-0479">Metal-binding</keyword>
<keyword evidence="5 8" id="KW-0408">Iron</keyword>
<dbReference type="GO" id="GO:0016840">
    <property type="term" value="F:carbon-nitrogen lyase activity"/>
    <property type="evidence" value="ECO:0007669"/>
    <property type="project" value="UniProtKB-UniRule"/>
</dbReference>
<evidence type="ECO:0000256" key="1">
    <source>
        <dbReference type="ARBA" id="ARBA00022485"/>
    </source>
</evidence>
<evidence type="ECO:0000256" key="4">
    <source>
        <dbReference type="ARBA" id="ARBA00022842"/>
    </source>
</evidence>
<comment type="caution">
    <text evidence="10">The sequence shown here is derived from an EMBL/GenBank/DDBJ whole genome shotgun (WGS) entry which is preliminary data.</text>
</comment>
<dbReference type="InterPro" id="IPR013785">
    <property type="entry name" value="Aldolase_TIM"/>
</dbReference>
<evidence type="ECO:0000259" key="9">
    <source>
        <dbReference type="PROSITE" id="PS51918"/>
    </source>
</evidence>
<sequence>MTALLAAMPHRPLLVSEIFGPTVQGEGPSTGRQALFIRLSRCNLTCGRCDTPYTWDWSRFDAAEQTQKISGEELVAWALGHPTRLVVISGGEPLIQQQLLDPVVRALAAAGREVEIETNGTFAPTTAVAGAVTAFNVSPKLASFAPSDDEPRRIVGAALKALEATGKARFKFVVSDPADLQEVASLQREFGLTEIWIMPEGAKPEQVIARTRQIADEVIERGWNLSTRLHVLVWGDTRGR</sequence>
<dbReference type="GO" id="GO:0051539">
    <property type="term" value="F:4 iron, 4 sulfur cluster binding"/>
    <property type="evidence" value="ECO:0007669"/>
    <property type="project" value="UniProtKB-UniRule"/>
</dbReference>
<dbReference type="PROSITE" id="PS51918">
    <property type="entry name" value="RADICAL_SAM"/>
    <property type="match status" value="1"/>
</dbReference>
<comment type="cofactor">
    <cofactor evidence="8">
        <name>Mg(2+)</name>
        <dbReference type="ChEBI" id="CHEBI:18420"/>
    </cofactor>
</comment>
<feature type="binding site" evidence="8">
    <location>
        <position position="46"/>
    </location>
    <ligand>
        <name>[4Fe-4S] cluster</name>
        <dbReference type="ChEBI" id="CHEBI:49883"/>
        <note>4Fe-4S-S-AdoMet</note>
    </ligand>
</feature>
<evidence type="ECO:0000256" key="8">
    <source>
        <dbReference type="HAMAP-Rule" id="MF_00917"/>
    </source>
</evidence>
<dbReference type="SUPFAM" id="SSF102114">
    <property type="entry name" value="Radical SAM enzymes"/>
    <property type="match status" value="1"/>
</dbReference>
<dbReference type="HAMAP" id="MF_00917">
    <property type="entry name" value="QueE"/>
    <property type="match status" value="1"/>
</dbReference>
<feature type="binding site" evidence="8">
    <location>
        <position position="38"/>
    </location>
    <ligand>
        <name>substrate</name>
    </ligand>
</feature>
<dbReference type="PANTHER" id="PTHR42836:SF1">
    <property type="entry name" value="7-CARBOXY-7-DEAZAGUANINE SYNTHASE"/>
    <property type="match status" value="1"/>
</dbReference>
<dbReference type="GO" id="GO:0008616">
    <property type="term" value="P:tRNA queuosine(34) biosynthetic process"/>
    <property type="evidence" value="ECO:0007669"/>
    <property type="project" value="UniProtKB-UniRule"/>
</dbReference>
<evidence type="ECO:0000256" key="2">
    <source>
        <dbReference type="ARBA" id="ARBA00022691"/>
    </source>
</evidence>
<feature type="binding site" evidence="8">
    <location>
        <position position="91"/>
    </location>
    <ligand>
        <name>S-adenosyl-L-methionine</name>
        <dbReference type="ChEBI" id="CHEBI:59789"/>
    </ligand>
</feature>
<keyword evidence="1 8" id="KW-0004">4Fe-4S</keyword>
<keyword evidence="6 8" id="KW-0411">Iron-sulfur</keyword>
<feature type="binding site" evidence="8">
    <location>
        <begin position="23"/>
        <end position="25"/>
    </location>
    <ligand>
        <name>substrate</name>
    </ligand>
</feature>
<comment type="subunit">
    <text evidence="8">Homodimer.</text>
</comment>
<dbReference type="Proteomes" id="UP000659904">
    <property type="component" value="Unassembled WGS sequence"/>
</dbReference>
<comment type="cofactor">
    <cofactor evidence="8">
        <name>[4Fe-4S] cluster</name>
        <dbReference type="ChEBI" id="CHEBI:49883"/>
    </cofactor>
    <text evidence="8">Binds 1 [4Fe-4S] cluster. The cluster is coordinated with 3 cysteines and an exchangeable S-adenosyl-L-methionine.</text>
</comment>
<dbReference type="UniPathway" id="UPA00391"/>
<keyword evidence="11" id="KW-1185">Reference proteome</keyword>
<evidence type="ECO:0000256" key="6">
    <source>
        <dbReference type="ARBA" id="ARBA00023014"/>
    </source>
</evidence>
<feature type="domain" description="Radical SAM core" evidence="9">
    <location>
        <begin position="29"/>
        <end position="236"/>
    </location>
</feature>
<comment type="pathway">
    <text evidence="8">Purine metabolism; 7-cyano-7-deazaguanine biosynthesis.</text>
</comment>
<dbReference type="PIRSF" id="PIRSF000370">
    <property type="entry name" value="QueE"/>
    <property type="match status" value="1"/>
</dbReference>
<evidence type="ECO:0000313" key="10">
    <source>
        <dbReference type="EMBL" id="GIG02091.1"/>
    </source>
</evidence>
<gene>
    <name evidence="8" type="primary">queE</name>
    <name evidence="10" type="ORF">Cci01nite_71840</name>
</gene>
<keyword evidence="8" id="KW-0671">Queuosine biosynthesis</keyword>
<dbReference type="CDD" id="cd01335">
    <property type="entry name" value="Radical_SAM"/>
    <property type="match status" value="1"/>
</dbReference>
<comment type="function">
    <text evidence="8">Catalyzes the complex heterocyclic radical-mediated conversion of 6-carboxy-5,6,7,8-tetrahydropterin (CPH4) to 7-carboxy-7-deazaguanine (CDG), a step common to the biosynthetic pathways of all 7-deazapurine-containing compounds.</text>
</comment>
<evidence type="ECO:0000256" key="5">
    <source>
        <dbReference type="ARBA" id="ARBA00023004"/>
    </source>
</evidence>
<keyword evidence="2 8" id="KW-0949">S-adenosyl-L-methionine</keyword>
<feature type="binding site" evidence="8">
    <location>
        <position position="49"/>
    </location>
    <ligand>
        <name>[4Fe-4S] cluster</name>
        <dbReference type="ChEBI" id="CHEBI:49883"/>
        <note>4Fe-4S-S-AdoMet</note>
    </ligand>
</feature>
<dbReference type="InterPro" id="IPR024924">
    <property type="entry name" value="7-CO-7-deazaguanine_synth-like"/>
</dbReference>
<comment type="similarity">
    <text evidence="8">Belongs to the radical SAM superfamily. 7-carboxy-7-deazaguanine synthase family.</text>
</comment>
<feature type="binding site" evidence="8">
    <location>
        <begin position="138"/>
        <end position="140"/>
    </location>
    <ligand>
        <name>S-adenosyl-L-methionine</name>
        <dbReference type="ChEBI" id="CHEBI:59789"/>
    </ligand>
</feature>
<dbReference type="GO" id="GO:1904047">
    <property type="term" value="F:S-adenosyl-L-methionine binding"/>
    <property type="evidence" value="ECO:0007669"/>
    <property type="project" value="UniProtKB-UniRule"/>
</dbReference>
<dbReference type="Gene3D" id="3.20.20.70">
    <property type="entry name" value="Aldolase class I"/>
    <property type="match status" value="1"/>
</dbReference>
<feature type="binding site" evidence="8">
    <location>
        <position position="51"/>
    </location>
    <ligand>
        <name>Mg(2+)</name>
        <dbReference type="ChEBI" id="CHEBI:18420"/>
    </ligand>
</feature>
<feature type="binding site" evidence="8">
    <location>
        <position position="42"/>
    </location>
    <ligand>
        <name>[4Fe-4S] cluster</name>
        <dbReference type="ChEBI" id="CHEBI:49883"/>
        <note>4Fe-4S-S-AdoMet</note>
    </ligand>
</feature>
<proteinExistence type="inferred from homology"/>
<accession>A0A8J3KRZ9</accession>
<name>A0A8J3KRZ9_9ACTN</name>
<feature type="binding site" evidence="8">
    <location>
        <position position="89"/>
    </location>
    <ligand>
        <name>substrate</name>
    </ligand>
</feature>
<comment type="catalytic activity">
    <reaction evidence="8">
        <text>6-carboxy-5,6,7,8-tetrahydropterin + H(+) = 7-carboxy-7-carbaguanine + NH4(+)</text>
        <dbReference type="Rhea" id="RHEA:27974"/>
        <dbReference type="ChEBI" id="CHEBI:15378"/>
        <dbReference type="ChEBI" id="CHEBI:28938"/>
        <dbReference type="ChEBI" id="CHEBI:61032"/>
        <dbReference type="ChEBI" id="CHEBI:61036"/>
        <dbReference type="EC" id="4.3.99.3"/>
    </reaction>
</comment>
<evidence type="ECO:0000256" key="7">
    <source>
        <dbReference type="ARBA" id="ARBA00023239"/>
    </source>
</evidence>
<dbReference type="GO" id="GO:0000287">
    <property type="term" value="F:magnesium ion binding"/>
    <property type="evidence" value="ECO:0007669"/>
    <property type="project" value="UniProtKB-UniRule"/>
</dbReference>